<feature type="binding site" evidence="7">
    <location>
        <position position="230"/>
    </location>
    <ligand>
        <name>ATP</name>
        <dbReference type="ChEBI" id="CHEBI:30616"/>
    </ligand>
</feature>
<dbReference type="Pfam" id="PF03630">
    <property type="entry name" value="Fumble"/>
    <property type="match status" value="1"/>
</dbReference>
<dbReference type="EC" id="2.7.1.33" evidence="7"/>
<dbReference type="InterPro" id="IPR004567">
    <property type="entry name" value="Type_II_PanK"/>
</dbReference>
<dbReference type="NCBIfam" id="TIGR00555">
    <property type="entry name" value="panK_eukar"/>
    <property type="match status" value="1"/>
</dbReference>
<feature type="binding site" evidence="7">
    <location>
        <begin position="127"/>
        <end position="131"/>
    </location>
    <ligand>
        <name>ATP</name>
        <dbReference type="ChEBI" id="CHEBI:30616"/>
    </ligand>
</feature>
<reference evidence="8 10" key="1">
    <citation type="journal article" date="2015" name="Genome Announc.">
        <title>Complete genome sequences for 35 biothreat assay-relevant bacillus species.</title>
        <authorList>
            <person name="Johnson S.L."/>
            <person name="Daligault H.E."/>
            <person name="Davenport K.W."/>
            <person name="Jaissle J."/>
            <person name="Frey K.G."/>
            <person name="Ladner J.T."/>
            <person name="Broomall S.M."/>
            <person name="Bishop-Lilly K.A."/>
            <person name="Bruce D.C."/>
            <person name="Gibbons H.S."/>
            <person name="Coyne S.R."/>
            <person name="Lo C.C."/>
            <person name="Meincke L."/>
            <person name="Munk A.C."/>
            <person name="Koroleva G.I."/>
            <person name="Rosenzweig C.N."/>
            <person name="Palacios G.F."/>
            <person name="Redden C.L."/>
            <person name="Minogue T.D."/>
            <person name="Chain P.S."/>
        </authorList>
    </citation>
    <scope>NUCLEOTIDE SEQUENCE [LARGE SCALE GENOMIC DNA]</scope>
    <source>
        <strain evidence="8 10">HD1011</strain>
    </source>
</reference>
<dbReference type="UniPathway" id="UPA00241">
    <property type="reaction ID" value="UER00352"/>
</dbReference>
<dbReference type="InterPro" id="IPR043129">
    <property type="entry name" value="ATPase_NBD"/>
</dbReference>
<dbReference type="SUPFAM" id="SSF53067">
    <property type="entry name" value="Actin-like ATPase domain"/>
    <property type="match status" value="1"/>
</dbReference>
<keyword evidence="6 7" id="KW-0173">Coenzyme A biosynthesis</keyword>
<accession>A0A0B5NVH0</accession>
<dbReference type="Proteomes" id="UP000031876">
    <property type="component" value="Chromosome"/>
</dbReference>
<dbReference type="GO" id="GO:0005829">
    <property type="term" value="C:cytosol"/>
    <property type="evidence" value="ECO:0007669"/>
    <property type="project" value="TreeGrafter"/>
</dbReference>
<feature type="active site" description="Proton acceptor" evidence="7">
    <location>
        <position position="76"/>
    </location>
</feature>
<evidence type="ECO:0000256" key="7">
    <source>
        <dbReference type="HAMAP-Rule" id="MF_01273"/>
    </source>
</evidence>
<dbReference type="EMBL" id="CP053980">
    <property type="protein sequence ID" value="QKH27638.1"/>
    <property type="molecule type" value="Genomic_DNA"/>
</dbReference>
<proteinExistence type="inferred from homology"/>
<comment type="subunit">
    <text evidence="7">Homodimer.</text>
</comment>
<dbReference type="PIRSF" id="PIRSF036940">
    <property type="entry name" value="PanK_bac_aCoA"/>
    <property type="match status" value="1"/>
</dbReference>
<keyword evidence="3 7" id="KW-0547">Nucleotide-binding</keyword>
<comment type="function">
    <text evidence="7">Catalyzes the phosphorylation of pantothenate (Pan), the first step in CoA biosynthesis.</text>
</comment>
<feature type="binding site" evidence="7">
    <location>
        <begin position="8"/>
        <end position="15"/>
    </location>
    <ligand>
        <name>ATP</name>
        <dbReference type="ChEBI" id="CHEBI:30616"/>
    </ligand>
</feature>
<comment type="catalytic activity">
    <reaction evidence="7">
        <text>(R)-pantothenate + ATP = (R)-4'-phosphopantothenate + ADP + H(+)</text>
        <dbReference type="Rhea" id="RHEA:16373"/>
        <dbReference type="ChEBI" id="CHEBI:10986"/>
        <dbReference type="ChEBI" id="CHEBI:15378"/>
        <dbReference type="ChEBI" id="CHEBI:29032"/>
        <dbReference type="ChEBI" id="CHEBI:30616"/>
        <dbReference type="ChEBI" id="CHEBI:456216"/>
        <dbReference type="EC" id="2.7.1.33"/>
    </reaction>
</comment>
<keyword evidence="4 7" id="KW-0418">Kinase</keyword>
<sequence>MESTIGIDAGGTLTKIAYLNEKKQLAFEKFYSNEQDNIIDWLKNRTGIKQICITGGKAKQLQQLLSDSYKIVELNEFEATLVGVRYILKKEKYDINNFVLTNIGTGTSIHYVYNDKYIRAGGTGVGGGTIMGLSKLLTNIDHFEDVIPFTKVGSRKELDITVGDIYGGILSPIDNSLTASNFGKAAITDSNYNSSDILATVQGLVGEVVTALSLQFAETKNIDHIIYIGSTLCNNIHLQNIISSYTKYQNKTPIFLRDGGNSGAIGALLYATNKKS</sequence>
<dbReference type="CDD" id="cd24085">
    <property type="entry name" value="ASKHA_NBD_PanK-II_bac"/>
    <property type="match status" value="1"/>
</dbReference>
<evidence type="ECO:0000256" key="2">
    <source>
        <dbReference type="ARBA" id="ARBA00022679"/>
    </source>
</evidence>
<organism evidence="9 11">
    <name type="scientific">Bacillus thuringiensis</name>
    <dbReference type="NCBI Taxonomy" id="1428"/>
    <lineage>
        <taxon>Bacteria</taxon>
        <taxon>Bacillati</taxon>
        <taxon>Bacillota</taxon>
        <taxon>Bacilli</taxon>
        <taxon>Bacillales</taxon>
        <taxon>Bacillaceae</taxon>
        <taxon>Bacillus</taxon>
        <taxon>Bacillus cereus group</taxon>
    </lineage>
</organism>
<feature type="binding site" evidence="7">
    <location>
        <position position="105"/>
    </location>
    <ligand>
        <name>ATP</name>
        <dbReference type="ChEBI" id="CHEBI:30616"/>
    </ligand>
</feature>
<comment type="subcellular location">
    <subcellularLocation>
        <location evidence="7">Cytoplasm</location>
    </subcellularLocation>
</comment>
<dbReference type="GO" id="GO:0005524">
    <property type="term" value="F:ATP binding"/>
    <property type="evidence" value="ECO:0007669"/>
    <property type="project" value="UniProtKB-UniRule"/>
</dbReference>
<protein>
    <recommendedName>
        <fullName evidence="7">Type II pantothenate kinase</fullName>
        <ecNumber evidence="7">2.7.1.33</ecNumber>
    </recommendedName>
    <alternativeName>
        <fullName evidence="7">PanK-II</fullName>
    </alternativeName>
    <alternativeName>
        <fullName evidence="7">Pantothenic acid kinase</fullName>
    </alternativeName>
</protein>
<comment type="pathway">
    <text evidence="7">Cofactor biosynthesis; coenzyme A biosynthesis; CoA from (R)-pantothenate: step 1/5.</text>
</comment>
<keyword evidence="2 7" id="KW-0808">Transferase</keyword>
<evidence type="ECO:0000256" key="6">
    <source>
        <dbReference type="ARBA" id="ARBA00022993"/>
    </source>
</evidence>
<dbReference type="PANTHER" id="PTHR12280:SF20">
    <property type="entry name" value="4'-PHOSPHOPANTETHEINE PHOSPHATASE"/>
    <property type="match status" value="1"/>
</dbReference>
<evidence type="ECO:0000313" key="10">
    <source>
        <dbReference type="Proteomes" id="UP000031876"/>
    </source>
</evidence>
<dbReference type="PANTHER" id="PTHR12280">
    <property type="entry name" value="PANTOTHENATE KINASE"/>
    <property type="match status" value="1"/>
</dbReference>
<dbReference type="EMBL" id="CP009335">
    <property type="protein sequence ID" value="AJG76143.1"/>
    <property type="molecule type" value="Genomic_DNA"/>
</dbReference>
<evidence type="ECO:0000256" key="4">
    <source>
        <dbReference type="ARBA" id="ARBA00022777"/>
    </source>
</evidence>
<dbReference type="GO" id="GO:0004594">
    <property type="term" value="F:pantothenate kinase activity"/>
    <property type="evidence" value="ECO:0007669"/>
    <property type="project" value="UniProtKB-UniRule"/>
</dbReference>
<keyword evidence="5 7" id="KW-0067">ATP-binding</keyword>
<keyword evidence="1 7" id="KW-0963">Cytoplasm</keyword>
<evidence type="ECO:0000256" key="5">
    <source>
        <dbReference type="ARBA" id="ARBA00022840"/>
    </source>
</evidence>
<evidence type="ECO:0000256" key="3">
    <source>
        <dbReference type="ARBA" id="ARBA00022741"/>
    </source>
</evidence>
<reference evidence="9 11" key="2">
    <citation type="submission" date="2020-05" db="EMBL/GenBank/DDBJ databases">
        <title>FDA dAtabase for Regulatory Grade micrObial Sequences (FDA-ARGOS): Supporting development and validation of Infectious Disease Dx tests.</title>
        <authorList>
            <person name="Nelson B."/>
            <person name="Plummer A."/>
            <person name="Tallon L."/>
            <person name="Sadzewicz L."/>
            <person name="Zhao X."/>
            <person name="Vavikolanu K."/>
            <person name="Mehta A."/>
            <person name="Aluvathingal J."/>
            <person name="Nadendla S."/>
            <person name="Myers T."/>
            <person name="Yan Y."/>
            <person name="Sichtig H."/>
        </authorList>
    </citation>
    <scope>NUCLEOTIDE SEQUENCE [LARGE SCALE GENOMIC DNA]</scope>
    <source>
        <strain evidence="9 11">FDAARGOS_795</strain>
    </source>
</reference>
<dbReference type="AlphaFoldDB" id="A0A0B5NVH0"/>
<comment type="similarity">
    <text evidence="7">Belongs to the type II pantothenate kinase family.</text>
</comment>
<dbReference type="NCBIfam" id="NF009842">
    <property type="entry name" value="PRK13317.1"/>
    <property type="match status" value="1"/>
</dbReference>
<evidence type="ECO:0000313" key="9">
    <source>
        <dbReference type="EMBL" id="QKH27638.1"/>
    </source>
</evidence>
<evidence type="ECO:0000313" key="8">
    <source>
        <dbReference type="EMBL" id="AJG76143.1"/>
    </source>
</evidence>
<dbReference type="KEGG" id="btw:BF38_4061"/>
<dbReference type="InterPro" id="IPR011602">
    <property type="entry name" value="Type_II_PanK_bac"/>
</dbReference>
<evidence type="ECO:0000256" key="1">
    <source>
        <dbReference type="ARBA" id="ARBA00022490"/>
    </source>
</evidence>
<name>A0A0B5NVH0_BACTU</name>
<feature type="binding site" evidence="7">
    <location>
        <position position="143"/>
    </location>
    <ligand>
        <name>ATP</name>
        <dbReference type="ChEBI" id="CHEBI:30616"/>
    </ligand>
</feature>
<dbReference type="GO" id="GO:0015937">
    <property type="term" value="P:coenzyme A biosynthetic process"/>
    <property type="evidence" value="ECO:0007669"/>
    <property type="project" value="UniProtKB-UniRule"/>
</dbReference>
<evidence type="ECO:0000313" key="11">
    <source>
        <dbReference type="Proteomes" id="UP000501107"/>
    </source>
</evidence>
<dbReference type="RefSeq" id="WP_000446254.1">
    <property type="nucleotide sequence ID" value="NZ_CP009335.1"/>
</dbReference>
<dbReference type="HAMAP" id="MF_01273">
    <property type="entry name" value="Pantothen_kinase_2"/>
    <property type="match status" value="1"/>
</dbReference>
<dbReference type="Proteomes" id="UP000501107">
    <property type="component" value="Chromosome"/>
</dbReference>
<dbReference type="Gene3D" id="3.30.420.40">
    <property type="match status" value="3"/>
</dbReference>
<gene>
    <name evidence="7 9" type="primary">coaW</name>
    <name evidence="8" type="synonym">coaA</name>
    <name evidence="8" type="ORF">BF38_4061</name>
    <name evidence="9" type="ORF">FOC89_28060</name>
</gene>